<keyword evidence="3" id="KW-0378">Hydrolase</keyword>
<dbReference type="InterPro" id="IPR044149">
    <property type="entry name" value="Nitrilases_CHs"/>
</dbReference>
<dbReference type="InterPro" id="IPR003010">
    <property type="entry name" value="C-N_Hydrolase"/>
</dbReference>
<dbReference type="OrthoDB" id="10250282at2759"/>
<dbReference type="Proteomes" id="UP000245946">
    <property type="component" value="Unassembled WGS sequence"/>
</dbReference>
<dbReference type="SUPFAM" id="SSF56317">
    <property type="entry name" value="Carbon-nitrogen hydrolase"/>
    <property type="match status" value="1"/>
</dbReference>
<comment type="similarity">
    <text evidence="1">Belongs to the carbon-nitrogen hydrolase superfamily. Nitrilase family.</text>
</comment>
<name>A0A316Z7Z6_9BASI</name>
<dbReference type="RefSeq" id="XP_025598179.1">
    <property type="nucleotide sequence ID" value="XM_025742446.1"/>
</dbReference>
<evidence type="ECO:0000259" key="2">
    <source>
        <dbReference type="PROSITE" id="PS50263"/>
    </source>
</evidence>
<sequence>MSEPSAAQPVLLAAVQDSPPSFDLQGALVALRDLASKAAAKARALHATAPLLIVFPEAFLSAYPRGSTFGAKIGSRTPEGRAWFERYHSSCVPVADTEGPVMSQIRSVARENNATLVVGVVERCDCPETGKRRSEYGSANPGGAGTLYCTSLTISPSGELLVAHRKLMPTGTERLVWGFGDGAGIRVVPTPAGRVGACICWENYAPLHRAALYSEGVELYCAPTADARETWPPSMQHIAQEGRCFVVSVNQFNTRAHFPDDYPSADPELKDAAPDQIVTKGGSCIVGPLGEFLAGPLWNEAGILTALVDKADIVRAKMDFDAMGHYSRPDVFGLRWDRRSKGQVEDL</sequence>
<dbReference type="PANTHER" id="PTHR46044">
    <property type="entry name" value="NITRILASE"/>
    <property type="match status" value="1"/>
</dbReference>
<dbReference type="InterPro" id="IPR000132">
    <property type="entry name" value="Nitrilase/CN_hydratase_CS"/>
</dbReference>
<dbReference type="EMBL" id="KZ819293">
    <property type="protein sequence ID" value="PWN97900.1"/>
    <property type="molecule type" value="Genomic_DNA"/>
</dbReference>
<evidence type="ECO:0000256" key="1">
    <source>
        <dbReference type="ARBA" id="ARBA00008129"/>
    </source>
</evidence>
<dbReference type="PROSITE" id="PS00921">
    <property type="entry name" value="NITRIL_CHT_2"/>
    <property type="match status" value="1"/>
</dbReference>
<dbReference type="Pfam" id="PF00795">
    <property type="entry name" value="CN_hydrolase"/>
    <property type="match status" value="1"/>
</dbReference>
<accession>A0A316Z7Z6</accession>
<dbReference type="GO" id="GO:0016836">
    <property type="term" value="F:hydro-lyase activity"/>
    <property type="evidence" value="ECO:0007669"/>
    <property type="project" value="UniProtKB-ARBA"/>
</dbReference>
<dbReference type="Gene3D" id="3.60.110.10">
    <property type="entry name" value="Carbon-nitrogen hydrolase"/>
    <property type="match status" value="1"/>
</dbReference>
<protein>
    <submittedName>
        <fullName evidence="3">Carbon-nitrogen hydrolase</fullName>
    </submittedName>
</protein>
<dbReference type="PROSITE" id="PS50263">
    <property type="entry name" value="CN_HYDROLASE"/>
    <property type="match status" value="1"/>
</dbReference>
<dbReference type="PANTHER" id="PTHR46044:SF1">
    <property type="entry name" value="CN HYDROLASE DOMAIN-CONTAINING PROTEIN"/>
    <property type="match status" value="1"/>
</dbReference>
<dbReference type="STRING" id="58919.A0A316Z7Z6"/>
<organism evidence="3 4">
    <name type="scientific">Tilletiopsis washingtonensis</name>
    <dbReference type="NCBI Taxonomy" id="58919"/>
    <lineage>
        <taxon>Eukaryota</taxon>
        <taxon>Fungi</taxon>
        <taxon>Dikarya</taxon>
        <taxon>Basidiomycota</taxon>
        <taxon>Ustilaginomycotina</taxon>
        <taxon>Exobasidiomycetes</taxon>
        <taxon>Entylomatales</taxon>
        <taxon>Entylomatales incertae sedis</taxon>
        <taxon>Tilletiopsis</taxon>
    </lineage>
</organism>
<reference evidence="3 4" key="1">
    <citation type="journal article" date="2018" name="Mol. Biol. Evol.">
        <title>Broad Genomic Sampling Reveals a Smut Pathogenic Ancestry of the Fungal Clade Ustilaginomycotina.</title>
        <authorList>
            <person name="Kijpornyongpan T."/>
            <person name="Mondo S.J."/>
            <person name="Barry K."/>
            <person name="Sandor L."/>
            <person name="Lee J."/>
            <person name="Lipzen A."/>
            <person name="Pangilinan J."/>
            <person name="LaButti K."/>
            <person name="Hainaut M."/>
            <person name="Henrissat B."/>
            <person name="Grigoriev I.V."/>
            <person name="Spatafora J.W."/>
            <person name="Aime M.C."/>
        </authorList>
    </citation>
    <scope>NUCLEOTIDE SEQUENCE [LARGE SCALE GENOMIC DNA]</scope>
    <source>
        <strain evidence="3 4">MCA 4186</strain>
    </source>
</reference>
<dbReference type="GO" id="GO:0000257">
    <property type="term" value="F:nitrilase activity"/>
    <property type="evidence" value="ECO:0007669"/>
    <property type="project" value="UniProtKB-ARBA"/>
</dbReference>
<dbReference type="InterPro" id="IPR036526">
    <property type="entry name" value="C-N_Hydrolase_sf"/>
</dbReference>
<keyword evidence="4" id="KW-1185">Reference proteome</keyword>
<evidence type="ECO:0000313" key="3">
    <source>
        <dbReference type="EMBL" id="PWN97900.1"/>
    </source>
</evidence>
<gene>
    <name evidence="3" type="ORF">FA09DRAFT_330063</name>
</gene>
<dbReference type="AlphaFoldDB" id="A0A316Z7Z6"/>
<dbReference type="CDD" id="cd07564">
    <property type="entry name" value="nitrilases_CHs"/>
    <property type="match status" value="1"/>
</dbReference>
<feature type="domain" description="CN hydrolase" evidence="2">
    <location>
        <begin position="10"/>
        <end position="310"/>
    </location>
</feature>
<proteinExistence type="inferred from homology"/>
<evidence type="ECO:0000313" key="4">
    <source>
        <dbReference type="Proteomes" id="UP000245946"/>
    </source>
</evidence>
<dbReference type="GeneID" id="37269990"/>